<name>A0AAD6DUN2_9EURO</name>
<keyword evidence="4" id="KW-1185">Reference proteome</keyword>
<feature type="compositionally biased region" description="Basic and acidic residues" evidence="1">
    <location>
        <begin position="549"/>
        <end position="565"/>
    </location>
</feature>
<dbReference type="PANTHER" id="PTHR15715:SF37">
    <property type="entry name" value="LD47843P"/>
    <property type="match status" value="1"/>
</dbReference>
<dbReference type="InterPro" id="IPR008984">
    <property type="entry name" value="SMAD_FHA_dom_sf"/>
</dbReference>
<feature type="region of interest" description="Disordered" evidence="1">
    <location>
        <begin position="516"/>
        <end position="565"/>
    </location>
</feature>
<dbReference type="SMART" id="SM00240">
    <property type="entry name" value="FHA"/>
    <property type="match status" value="1"/>
</dbReference>
<evidence type="ECO:0000256" key="1">
    <source>
        <dbReference type="SAM" id="MobiDB-lite"/>
    </source>
</evidence>
<sequence length="803" mass="89353">MSDPRVTVTLVPLFEDTHPMRTLTITDNDKTVAIGRASKRETRKRSPAAENAWFESRVMSRDHAFLNIPPGQNMAFITDCGSTHGTYLNDAKLVTDVDTPLSSGDIIRFGVDVDRGQEVFEAIEVRCQIQWLKPQLVAIPDYGNAIKPDPSPSTNSFSVPEDDSDAEAADVPSDDSKESVALSWETTVLQPVDTSLVSPVSSVQCDEHAKDEPELHWDGLSPTEESITKTVPGTTILVPDLPSLPSDTKLVSDAKPSPVKPASTEPPSAKPHEADSLPAVCYQKVPEIQYSDWIMMRPMFMRLADMAWGESNIIPDVDHARRIIHAARRCSLSKDSYWVDDSLSFKPCIGTEVCWEPDSEESDTSFHRMPGSLLRYWSVDKRRYWIIYEDEDGQDTSNWWWIVEKPEELLSEELKQELETESEVDDCHKCWVVRAWEPQMIGDRWCEVTPYWDPKFYHEHMLSDDESVDSDEEAQGSEGYVSESDGLSDSISENYDRYLYEMGDSDGANYEVSAQDFDEEDEGEDDDEVLEEDNEVSDESENDSDCSSGDERLENRLSQKPDLRPVLDLEYMKELGRTNHTDAVEVSKHLPEETDTGPLFSEALGGQSVNPSQIESNPSMSQTAPGMTNPGSRFPTYAVSGELPRSCQNKYPPMHRKIESTVGVPSLSHEFENRYQDGPFSTSASMEDAFVPYLATSKTSNLKRTATEMQSSSPEPSLSQDAQWLPAEPASQPDLNSNTIPSDAKDAISSALAENERPAKRIKANHPTSKSLASHATTAVVSAVLGGLGTIAMLAALPNEYFQ</sequence>
<evidence type="ECO:0000313" key="4">
    <source>
        <dbReference type="Proteomes" id="UP001213799"/>
    </source>
</evidence>
<comment type="caution">
    <text evidence="3">The sequence shown here is derived from an EMBL/GenBank/DDBJ whole genome shotgun (WGS) entry which is preliminary data.</text>
</comment>
<dbReference type="Pfam" id="PF00498">
    <property type="entry name" value="FHA"/>
    <property type="match status" value="1"/>
</dbReference>
<feature type="region of interest" description="Disordered" evidence="1">
    <location>
        <begin position="464"/>
        <end position="489"/>
    </location>
</feature>
<evidence type="ECO:0000259" key="2">
    <source>
        <dbReference type="PROSITE" id="PS50006"/>
    </source>
</evidence>
<dbReference type="InterPro" id="IPR000253">
    <property type="entry name" value="FHA_dom"/>
</dbReference>
<feature type="domain" description="FHA" evidence="2">
    <location>
        <begin position="32"/>
        <end position="93"/>
    </location>
</feature>
<protein>
    <recommendedName>
        <fullName evidence="2">FHA domain-containing protein</fullName>
    </recommendedName>
</protein>
<dbReference type="PANTHER" id="PTHR15715">
    <property type="entry name" value="CENTROSOMAL PROTEIN OF 170 KDA"/>
    <property type="match status" value="1"/>
</dbReference>
<dbReference type="AlphaFoldDB" id="A0AAD6DUN2"/>
<proteinExistence type="predicted"/>
<gene>
    <name evidence="3" type="ORF">N7537_009611</name>
</gene>
<feature type="region of interest" description="Disordered" evidence="1">
    <location>
        <begin position="702"/>
        <end position="722"/>
    </location>
</feature>
<dbReference type="Gene3D" id="2.60.200.20">
    <property type="match status" value="1"/>
</dbReference>
<dbReference type="PROSITE" id="PS50006">
    <property type="entry name" value="FHA_DOMAIN"/>
    <property type="match status" value="1"/>
</dbReference>
<evidence type="ECO:0000313" key="3">
    <source>
        <dbReference type="EMBL" id="KAJ5592707.1"/>
    </source>
</evidence>
<feature type="region of interest" description="Disordered" evidence="1">
    <location>
        <begin position="238"/>
        <end position="274"/>
    </location>
</feature>
<accession>A0AAD6DUN2</accession>
<organism evidence="3 4">
    <name type="scientific">Penicillium hordei</name>
    <dbReference type="NCBI Taxonomy" id="40994"/>
    <lineage>
        <taxon>Eukaryota</taxon>
        <taxon>Fungi</taxon>
        <taxon>Dikarya</taxon>
        <taxon>Ascomycota</taxon>
        <taxon>Pezizomycotina</taxon>
        <taxon>Eurotiomycetes</taxon>
        <taxon>Eurotiomycetidae</taxon>
        <taxon>Eurotiales</taxon>
        <taxon>Aspergillaceae</taxon>
        <taxon>Penicillium</taxon>
    </lineage>
</organism>
<dbReference type="RefSeq" id="XP_056749333.1">
    <property type="nucleotide sequence ID" value="XM_056900665.1"/>
</dbReference>
<dbReference type="Proteomes" id="UP001213799">
    <property type="component" value="Unassembled WGS sequence"/>
</dbReference>
<feature type="compositionally biased region" description="Acidic residues" evidence="1">
    <location>
        <begin position="464"/>
        <end position="475"/>
    </location>
</feature>
<feature type="compositionally biased region" description="Acidic residues" evidence="1">
    <location>
        <begin position="516"/>
        <end position="544"/>
    </location>
</feature>
<reference evidence="3" key="1">
    <citation type="journal article" date="2023" name="IMA Fungus">
        <title>Comparative genomic study of the Penicillium genus elucidates a diverse pangenome and 15 lateral gene transfer events.</title>
        <authorList>
            <person name="Petersen C."/>
            <person name="Sorensen T."/>
            <person name="Nielsen M.R."/>
            <person name="Sondergaard T.E."/>
            <person name="Sorensen J.L."/>
            <person name="Fitzpatrick D.A."/>
            <person name="Frisvad J.C."/>
            <person name="Nielsen K.L."/>
        </authorList>
    </citation>
    <scope>NUCLEOTIDE SEQUENCE</scope>
    <source>
        <strain evidence="3">IBT 12815</strain>
    </source>
</reference>
<dbReference type="GeneID" id="81590907"/>
<dbReference type="GO" id="GO:0005737">
    <property type="term" value="C:cytoplasm"/>
    <property type="evidence" value="ECO:0007669"/>
    <property type="project" value="TreeGrafter"/>
</dbReference>
<feature type="region of interest" description="Disordered" evidence="1">
    <location>
        <begin position="143"/>
        <end position="179"/>
    </location>
</feature>
<reference evidence="3" key="2">
    <citation type="submission" date="2023-01" db="EMBL/GenBank/DDBJ databases">
        <authorList>
            <person name="Petersen C."/>
        </authorList>
    </citation>
    <scope>NUCLEOTIDE SEQUENCE</scope>
    <source>
        <strain evidence="3">IBT 12815</strain>
    </source>
</reference>
<dbReference type="SUPFAM" id="SSF49879">
    <property type="entry name" value="SMAD/FHA domain"/>
    <property type="match status" value="1"/>
</dbReference>
<dbReference type="EMBL" id="JAQJAE010000005">
    <property type="protein sequence ID" value="KAJ5592707.1"/>
    <property type="molecule type" value="Genomic_DNA"/>
</dbReference>
<dbReference type="InterPro" id="IPR051176">
    <property type="entry name" value="Cent_Immune-Sig_Mod"/>
</dbReference>